<name>A0ABS7DXJ8_9GAMM</name>
<feature type="domain" description="XdhC Rossmann" evidence="2">
    <location>
        <begin position="182"/>
        <end position="324"/>
    </location>
</feature>
<dbReference type="InterPro" id="IPR003777">
    <property type="entry name" value="XdhC_CoxI"/>
</dbReference>
<dbReference type="Gene3D" id="3.40.50.720">
    <property type="entry name" value="NAD(P)-binding Rossmann-like Domain"/>
    <property type="match status" value="1"/>
</dbReference>
<proteinExistence type="predicted"/>
<dbReference type="RefSeq" id="WP_220107894.1">
    <property type="nucleotide sequence ID" value="NZ_JAHZST010000001.1"/>
</dbReference>
<evidence type="ECO:0000259" key="2">
    <source>
        <dbReference type="Pfam" id="PF13478"/>
    </source>
</evidence>
<accession>A0ABS7DXJ8</accession>
<evidence type="ECO:0000313" key="4">
    <source>
        <dbReference type="Proteomes" id="UP001195963"/>
    </source>
</evidence>
<gene>
    <name evidence="3" type="ORF">K0625_00630</name>
</gene>
<dbReference type="PANTHER" id="PTHR30388">
    <property type="entry name" value="ALDEHYDE OXIDOREDUCTASE MOLYBDENUM COFACTOR ASSEMBLY PROTEIN"/>
    <property type="match status" value="1"/>
</dbReference>
<dbReference type="PANTHER" id="PTHR30388:SF4">
    <property type="entry name" value="MOLYBDENUM COFACTOR INSERTION CHAPERONE PAOD"/>
    <property type="match status" value="1"/>
</dbReference>
<sequence length="341" mass="37843">MSHHIEDILSHWQTAPHDEWVLAVITKVTGSAYRKAGAMMLFHPLGRSIGLLSGGCLEADLRCHAQRSLEKQEAVLVQYDASDESDASYQLGCGGIVDIMLVPLKRENHYLNFHQLSERLYHGGQFFYQITLPHRDTALANVTASINAYDEVNFPVDDFKRAGILHAGQAELIIPLRSRYRLAIFGGGLDAQPVVAMALSLGWQVDLIDERTSYARNHDFPGARIFKQSVDTLPEHFESHLDAVIIMQHNLELDAKALSVVHKMDRSEHLSYLALLGPAHRRERVLQKAGLSKSDFNCFFSAPAGFALGGELPESVALSILAQCYGVLHGARQIPLDKVMV</sequence>
<protein>
    <submittedName>
        <fullName evidence="3">XdhC family protein</fullName>
    </submittedName>
</protein>
<dbReference type="Pfam" id="PF13478">
    <property type="entry name" value="XdhC_C"/>
    <property type="match status" value="1"/>
</dbReference>
<keyword evidence="4" id="KW-1185">Reference proteome</keyword>
<comment type="caution">
    <text evidence="3">The sequence shown here is derived from an EMBL/GenBank/DDBJ whole genome shotgun (WGS) entry which is preliminary data.</text>
</comment>
<dbReference type="InterPro" id="IPR027051">
    <property type="entry name" value="XdhC_Rossmann_dom"/>
</dbReference>
<organism evidence="3 4">
    <name type="scientific">Shewanella nanhaiensis</name>
    <dbReference type="NCBI Taxonomy" id="2864872"/>
    <lineage>
        <taxon>Bacteria</taxon>
        <taxon>Pseudomonadati</taxon>
        <taxon>Pseudomonadota</taxon>
        <taxon>Gammaproteobacteria</taxon>
        <taxon>Alteromonadales</taxon>
        <taxon>Shewanellaceae</taxon>
        <taxon>Shewanella</taxon>
    </lineage>
</organism>
<dbReference type="Proteomes" id="UP001195963">
    <property type="component" value="Unassembled WGS sequence"/>
</dbReference>
<dbReference type="EMBL" id="JAHZST010000001">
    <property type="protein sequence ID" value="MBW8182156.1"/>
    <property type="molecule type" value="Genomic_DNA"/>
</dbReference>
<reference evidence="3 4" key="1">
    <citation type="submission" date="2021-07" db="EMBL/GenBank/DDBJ databases">
        <title>Shewanella sp. nov, isolated from SCS.</title>
        <authorList>
            <person name="Cao W.R."/>
        </authorList>
    </citation>
    <scope>NUCLEOTIDE SEQUENCE [LARGE SCALE GENOMIC DNA]</scope>
    <source>
        <strain evidence="3 4">NR704-98</strain>
    </source>
</reference>
<dbReference type="Pfam" id="PF02625">
    <property type="entry name" value="XdhC_CoxI"/>
    <property type="match status" value="1"/>
</dbReference>
<evidence type="ECO:0000313" key="3">
    <source>
        <dbReference type="EMBL" id="MBW8182156.1"/>
    </source>
</evidence>
<dbReference type="InterPro" id="IPR052698">
    <property type="entry name" value="MoCofactor_Util/Proc"/>
</dbReference>
<evidence type="ECO:0000259" key="1">
    <source>
        <dbReference type="Pfam" id="PF02625"/>
    </source>
</evidence>
<feature type="domain" description="XdhC- CoxI" evidence="1">
    <location>
        <begin position="17"/>
        <end position="80"/>
    </location>
</feature>